<dbReference type="InterPro" id="IPR006059">
    <property type="entry name" value="SBP"/>
</dbReference>
<dbReference type="PROSITE" id="PS51257">
    <property type="entry name" value="PROKAR_LIPOPROTEIN"/>
    <property type="match status" value="1"/>
</dbReference>
<proteinExistence type="inferred from homology"/>
<sequence length="430" mass="48035">MKSRLLALLCGVALLLGCQRTSEPPAPAREVVAFKHYFSFGGAYAGTVDTIAKRFDDANTRYRLQVLPVEHETFKRQIRSELAEHRPADLYSYWAGARVASILDQLQPIDDVLPQAEMNKLFGPPIVKSASVYDGRVYFLPIAQHYVAFIYNKKVFSALGLQPPKTWPELVSLAKRLKANGVTPFALGSKARWPAQFWFDYLLLRTAPLEYRQRLMDGRASFDDPEVRRVFDLWRELLQTGLFNAKPNELEFDSGAGLMVRRGEAAMTLMGTWLTGFYESPEVNWHEGEDFGFFPFPQIDPSIAPVALGPIDGLVLPREAKHPNGAKAVMRQFALAGSQVEISRAMGALAPNLLVLDRHYSPSKQVLRDEIARNHAWAFNYDLATPPERAEIGLNLFAAFVDAPEQATALLKQTAAQMAKLPPSAPKTPH</sequence>
<comment type="subcellular location">
    <subcellularLocation>
        <location evidence="1">Periplasm</location>
    </subcellularLocation>
</comment>
<comment type="similarity">
    <text evidence="2">Belongs to the bacterial solute-binding protein 1 family.</text>
</comment>
<evidence type="ECO:0000313" key="3">
    <source>
        <dbReference type="EMBL" id="QSI76408.1"/>
    </source>
</evidence>
<dbReference type="SUPFAM" id="SSF53850">
    <property type="entry name" value="Periplasmic binding protein-like II"/>
    <property type="match status" value="1"/>
</dbReference>
<dbReference type="EMBL" id="CP071060">
    <property type="protein sequence ID" value="QSI76408.1"/>
    <property type="molecule type" value="Genomic_DNA"/>
</dbReference>
<organism evidence="3 4">
    <name type="scientific">Niveibacterium microcysteis</name>
    <dbReference type="NCBI Taxonomy" id="2811415"/>
    <lineage>
        <taxon>Bacteria</taxon>
        <taxon>Pseudomonadati</taxon>
        <taxon>Pseudomonadota</taxon>
        <taxon>Betaproteobacteria</taxon>
        <taxon>Rhodocyclales</taxon>
        <taxon>Rhodocyclaceae</taxon>
        <taxon>Niveibacterium</taxon>
    </lineage>
</organism>
<dbReference type="PANTHER" id="PTHR43649">
    <property type="entry name" value="ARABINOSE-BINDING PROTEIN-RELATED"/>
    <property type="match status" value="1"/>
</dbReference>
<evidence type="ECO:0000256" key="1">
    <source>
        <dbReference type="ARBA" id="ARBA00004418"/>
    </source>
</evidence>
<dbReference type="RefSeq" id="WP_206254098.1">
    <property type="nucleotide sequence ID" value="NZ_CP071060.1"/>
</dbReference>
<evidence type="ECO:0000313" key="4">
    <source>
        <dbReference type="Proteomes" id="UP000663570"/>
    </source>
</evidence>
<dbReference type="InterPro" id="IPR050490">
    <property type="entry name" value="Bact_solute-bd_prot1"/>
</dbReference>
<name>A0ABX7M6P6_9RHOO</name>
<dbReference type="Pfam" id="PF01547">
    <property type="entry name" value="SBP_bac_1"/>
    <property type="match status" value="1"/>
</dbReference>
<dbReference type="Proteomes" id="UP000663570">
    <property type="component" value="Chromosome"/>
</dbReference>
<reference evidence="3 4" key="1">
    <citation type="submission" date="2021-02" db="EMBL/GenBank/DDBJ databases">
        <title>Niveibacterium changnyeongensis HC41.</title>
        <authorList>
            <person name="Kang M."/>
        </authorList>
    </citation>
    <scope>NUCLEOTIDE SEQUENCE [LARGE SCALE GENOMIC DNA]</scope>
    <source>
        <strain evidence="3 4">HC41</strain>
    </source>
</reference>
<accession>A0ABX7M6P6</accession>
<dbReference type="Gene3D" id="3.40.190.10">
    <property type="entry name" value="Periplasmic binding protein-like II"/>
    <property type="match status" value="2"/>
</dbReference>
<keyword evidence="4" id="KW-1185">Reference proteome</keyword>
<gene>
    <name evidence="3" type="ORF">JY500_18405</name>
</gene>
<evidence type="ECO:0000256" key="2">
    <source>
        <dbReference type="ARBA" id="ARBA00008520"/>
    </source>
</evidence>
<protein>
    <submittedName>
        <fullName evidence="3">Carbohydrate ABC transporter substrate-binding protein</fullName>
    </submittedName>
</protein>